<evidence type="ECO:0000259" key="9">
    <source>
        <dbReference type="Pfam" id="PF14698"/>
    </source>
</evidence>
<evidence type="ECO:0000256" key="2">
    <source>
        <dbReference type="ARBA" id="ARBA00004941"/>
    </source>
</evidence>
<dbReference type="InterPro" id="IPR000362">
    <property type="entry name" value="Fumarate_lyase_fam"/>
</dbReference>
<evidence type="ECO:0000259" key="8">
    <source>
        <dbReference type="Pfam" id="PF00206"/>
    </source>
</evidence>
<dbReference type="Pfam" id="PF00206">
    <property type="entry name" value="Lyase_1"/>
    <property type="match status" value="1"/>
</dbReference>
<protein>
    <recommendedName>
        <fullName evidence="3 7">Argininosuccinate lyase</fullName>
        <shortName evidence="7">ASAL</shortName>
        <ecNumber evidence="3 7">4.3.2.1</ecNumber>
    </recommendedName>
    <alternativeName>
        <fullName evidence="7">Arginosuccinase</fullName>
    </alternativeName>
</protein>
<dbReference type="GO" id="GO:0004056">
    <property type="term" value="F:argininosuccinate lyase activity"/>
    <property type="evidence" value="ECO:0007669"/>
    <property type="project" value="UniProtKB-UniRule"/>
</dbReference>
<dbReference type="Gene3D" id="1.10.275.10">
    <property type="entry name" value="Fumarase/aspartase (N-terminal domain)"/>
    <property type="match status" value="1"/>
</dbReference>
<proteinExistence type="inferred from homology"/>
<evidence type="ECO:0000256" key="3">
    <source>
        <dbReference type="ARBA" id="ARBA00012338"/>
    </source>
</evidence>
<dbReference type="PANTHER" id="PTHR43814">
    <property type="entry name" value="ARGININOSUCCINATE LYASE"/>
    <property type="match status" value="1"/>
</dbReference>
<dbReference type="HAMAP" id="MF_00006">
    <property type="entry name" value="Arg_succ_lyase"/>
    <property type="match status" value="1"/>
</dbReference>
<dbReference type="RefSeq" id="WP_092213827.1">
    <property type="nucleotide sequence ID" value="NZ_FMUX01000020.1"/>
</dbReference>
<feature type="domain" description="Argininosuccinate lyase C-terminal" evidence="9">
    <location>
        <begin position="365"/>
        <end position="433"/>
    </location>
</feature>
<evidence type="ECO:0000256" key="7">
    <source>
        <dbReference type="HAMAP-Rule" id="MF_00006"/>
    </source>
</evidence>
<dbReference type="PRINTS" id="PR00145">
    <property type="entry name" value="ARGSUCLYASE"/>
</dbReference>
<dbReference type="UniPathway" id="UPA00068">
    <property type="reaction ID" value="UER00114"/>
</dbReference>
<dbReference type="Proteomes" id="UP000198870">
    <property type="component" value="Unassembled WGS sequence"/>
</dbReference>
<dbReference type="Gene3D" id="1.10.40.30">
    <property type="entry name" value="Fumarase/aspartase (C-terminal domain)"/>
    <property type="match status" value="1"/>
</dbReference>
<comment type="similarity">
    <text evidence="7">Belongs to the lyase 1 family. Argininosuccinate lyase subfamily.</text>
</comment>
<dbReference type="InterPro" id="IPR024083">
    <property type="entry name" value="Fumarase/histidase_N"/>
</dbReference>
<dbReference type="OrthoDB" id="9769623at2"/>
<dbReference type="CDD" id="cd01359">
    <property type="entry name" value="Argininosuccinate_lyase"/>
    <property type="match status" value="1"/>
</dbReference>
<feature type="domain" description="Fumarate lyase N-terminal" evidence="8">
    <location>
        <begin position="8"/>
        <end position="302"/>
    </location>
</feature>
<comment type="catalytic activity">
    <reaction evidence="1 7">
        <text>2-(N(omega)-L-arginino)succinate = fumarate + L-arginine</text>
        <dbReference type="Rhea" id="RHEA:24020"/>
        <dbReference type="ChEBI" id="CHEBI:29806"/>
        <dbReference type="ChEBI" id="CHEBI:32682"/>
        <dbReference type="ChEBI" id="CHEBI:57472"/>
        <dbReference type="EC" id="4.3.2.1"/>
    </reaction>
</comment>
<dbReference type="InterPro" id="IPR008948">
    <property type="entry name" value="L-Aspartase-like"/>
</dbReference>
<dbReference type="FunFam" id="1.10.275.10:FF:000002">
    <property type="entry name" value="Argininosuccinate lyase"/>
    <property type="match status" value="1"/>
</dbReference>
<dbReference type="PRINTS" id="PR00149">
    <property type="entry name" value="FUMRATELYASE"/>
</dbReference>
<dbReference type="GO" id="GO:0005829">
    <property type="term" value="C:cytosol"/>
    <property type="evidence" value="ECO:0007669"/>
    <property type="project" value="TreeGrafter"/>
</dbReference>
<evidence type="ECO:0000313" key="10">
    <source>
        <dbReference type="EMBL" id="SCY75405.1"/>
    </source>
</evidence>
<dbReference type="PROSITE" id="PS00163">
    <property type="entry name" value="FUMARATE_LYASES"/>
    <property type="match status" value="1"/>
</dbReference>
<reference evidence="10 11" key="1">
    <citation type="submission" date="2016-10" db="EMBL/GenBank/DDBJ databases">
        <authorList>
            <person name="de Groot N.N."/>
        </authorList>
    </citation>
    <scope>NUCLEOTIDE SEQUENCE [LARGE SCALE GENOMIC DNA]</scope>
    <source>
        <strain evidence="10 11">AA1</strain>
    </source>
</reference>
<sequence length="462" mass="51269">MSAKLWAGRFSMGTDKAVEAFTSSILVDKRLYAHDIQGSIAHSKMMAKQGIIEEEEAELMEKGLLEVKADIENGSFVYDDALEDIHMHIESALTEKIGDTARKLHTGRSRNDQVALDTRLYLRDETRVVIDGLKTLRGVIVALAEKQFGVVMPGYTHLQRAQPVLFSHHMMAYYEMFSRDQERFEDALTRINVMPLGAAALAGTTYPIDRHYVAELLDFPKVSANSMDTVADRDFIMEFLSAASIAMVHFSRFSEELILWSASEYHFIEISDAFTTGSSIMPQKKNPDIPELVRGKAGRVIGSLMAIITQVKGLPMAYNRDLQEDKPPLFDGVDTLKAVIDIYVRMLPNIKVMADVTRLSTETGFLNATDLADYLATKGMPFREAHSVAGKAVAFALDKGVELGDLSADEMKGFSELIEPDIFDFLTTDAMVERRTSFGGTAPSRVRKAMDQAIADLGGRIS</sequence>
<dbReference type="InterPro" id="IPR022761">
    <property type="entry name" value="Fumarate_lyase_N"/>
</dbReference>
<dbReference type="EC" id="4.3.2.1" evidence="3 7"/>
<evidence type="ECO:0000256" key="1">
    <source>
        <dbReference type="ARBA" id="ARBA00000985"/>
    </source>
</evidence>
<keyword evidence="4 7" id="KW-0055">Arginine biosynthesis</keyword>
<dbReference type="Gene3D" id="1.20.200.10">
    <property type="entry name" value="Fumarase/aspartase (Central domain)"/>
    <property type="match status" value="1"/>
</dbReference>
<keyword evidence="6 7" id="KW-0456">Lyase</keyword>
<accession>A0A1G5IGV9</accession>
<dbReference type="PANTHER" id="PTHR43814:SF1">
    <property type="entry name" value="ARGININOSUCCINATE LYASE"/>
    <property type="match status" value="1"/>
</dbReference>
<dbReference type="InterPro" id="IPR029419">
    <property type="entry name" value="Arg_succ_lyase_C"/>
</dbReference>
<keyword evidence="5 7" id="KW-0028">Amino-acid biosynthesis</keyword>
<dbReference type="InterPro" id="IPR009049">
    <property type="entry name" value="Argininosuccinate_lyase"/>
</dbReference>
<dbReference type="EMBL" id="FMUX01000020">
    <property type="protein sequence ID" value="SCY75405.1"/>
    <property type="molecule type" value="Genomic_DNA"/>
</dbReference>
<dbReference type="STRING" id="419481.SAMN05216233_1203"/>
<name>A0A1G5IGV9_9BACT</name>
<dbReference type="FunFam" id="1.10.40.30:FF:000001">
    <property type="entry name" value="Argininosuccinate lyase"/>
    <property type="match status" value="1"/>
</dbReference>
<evidence type="ECO:0000256" key="6">
    <source>
        <dbReference type="ARBA" id="ARBA00023239"/>
    </source>
</evidence>
<dbReference type="SUPFAM" id="SSF48557">
    <property type="entry name" value="L-aspartase-like"/>
    <property type="match status" value="1"/>
</dbReference>
<dbReference type="AlphaFoldDB" id="A0A1G5IGV9"/>
<evidence type="ECO:0000313" key="11">
    <source>
        <dbReference type="Proteomes" id="UP000198870"/>
    </source>
</evidence>
<dbReference type="NCBIfam" id="TIGR00838">
    <property type="entry name" value="argH"/>
    <property type="match status" value="1"/>
</dbReference>
<gene>
    <name evidence="7" type="primary">argH</name>
    <name evidence="10" type="ORF">SAMN05216233_1203</name>
</gene>
<evidence type="ECO:0000256" key="5">
    <source>
        <dbReference type="ARBA" id="ARBA00022605"/>
    </source>
</evidence>
<dbReference type="FunFam" id="1.20.200.10:FF:000015">
    <property type="entry name" value="argininosuccinate lyase isoform X2"/>
    <property type="match status" value="1"/>
</dbReference>
<dbReference type="Pfam" id="PF14698">
    <property type="entry name" value="ASL_C2"/>
    <property type="match status" value="1"/>
</dbReference>
<dbReference type="InterPro" id="IPR020557">
    <property type="entry name" value="Fumarate_lyase_CS"/>
</dbReference>
<comment type="pathway">
    <text evidence="2 7">Amino-acid biosynthesis; L-arginine biosynthesis; L-arginine from L-ornithine and carbamoyl phosphate: step 3/3.</text>
</comment>
<organism evidence="10 11">
    <name type="scientific">Desulfoluna spongiiphila</name>
    <dbReference type="NCBI Taxonomy" id="419481"/>
    <lineage>
        <taxon>Bacteria</taxon>
        <taxon>Pseudomonadati</taxon>
        <taxon>Thermodesulfobacteriota</taxon>
        <taxon>Desulfobacteria</taxon>
        <taxon>Desulfobacterales</taxon>
        <taxon>Desulfolunaceae</taxon>
        <taxon>Desulfoluna</taxon>
    </lineage>
</organism>
<dbReference type="GO" id="GO:0042450">
    <property type="term" value="P:L-arginine biosynthetic process via ornithine"/>
    <property type="evidence" value="ECO:0007669"/>
    <property type="project" value="UniProtKB-UniRule"/>
</dbReference>
<keyword evidence="7" id="KW-0963">Cytoplasm</keyword>
<comment type="subcellular location">
    <subcellularLocation>
        <location evidence="7">Cytoplasm</location>
    </subcellularLocation>
</comment>
<keyword evidence="11" id="KW-1185">Reference proteome</keyword>
<evidence type="ECO:0000256" key="4">
    <source>
        <dbReference type="ARBA" id="ARBA00022571"/>
    </source>
</evidence>